<feature type="binding site" evidence="8">
    <location>
        <position position="229"/>
    </location>
    <ligand>
        <name>Zn(2+)</name>
        <dbReference type="ChEBI" id="CHEBI:29105"/>
        <label>1</label>
        <note>catalytic</note>
    </ligand>
</feature>
<gene>
    <name evidence="8" type="primary">rnz</name>
    <name evidence="9" type="ORF">bsdtw1_03020</name>
</gene>
<dbReference type="NCBIfam" id="TIGR02651">
    <property type="entry name" value="RNase_Z"/>
    <property type="match status" value="1"/>
</dbReference>
<dbReference type="NCBIfam" id="NF000801">
    <property type="entry name" value="PRK00055.1-3"/>
    <property type="match status" value="1"/>
</dbReference>
<comment type="caution">
    <text evidence="9">The sequence shown here is derived from an EMBL/GenBank/DDBJ whole genome shotgun (WGS) entry which is preliminary data.</text>
</comment>
<feature type="active site" description="Proton acceptor" evidence="8">
    <location>
        <position position="65"/>
    </location>
</feature>
<dbReference type="PANTHER" id="PTHR46018">
    <property type="entry name" value="ZINC PHOSPHODIESTERASE ELAC PROTEIN 1"/>
    <property type="match status" value="1"/>
</dbReference>
<dbReference type="CDD" id="cd07717">
    <property type="entry name" value="RNaseZ_ZiPD-like_MBL-fold"/>
    <property type="match status" value="1"/>
</dbReference>
<keyword evidence="6 8" id="KW-0378">Hydrolase</keyword>
<keyword evidence="5 8" id="KW-0255">Endonuclease</keyword>
<dbReference type="SUPFAM" id="SSF56281">
    <property type="entry name" value="Metallo-hydrolase/oxidoreductase"/>
    <property type="match status" value="1"/>
</dbReference>
<proteinExistence type="inferred from homology"/>
<evidence type="ECO:0000256" key="8">
    <source>
        <dbReference type="HAMAP-Rule" id="MF_01818"/>
    </source>
</evidence>
<feature type="binding site" evidence="8">
    <location>
        <position position="161"/>
    </location>
    <ligand>
        <name>Zn(2+)</name>
        <dbReference type="ChEBI" id="CHEBI:29105"/>
        <label>1</label>
        <note>catalytic</note>
    </ligand>
</feature>
<evidence type="ECO:0000256" key="4">
    <source>
        <dbReference type="ARBA" id="ARBA00022723"/>
    </source>
</evidence>
<keyword evidence="2 8" id="KW-0819">tRNA processing</keyword>
<keyword evidence="7 8" id="KW-0862">Zinc</keyword>
<feature type="binding site" evidence="8">
    <location>
        <position position="61"/>
    </location>
    <ligand>
        <name>Zn(2+)</name>
        <dbReference type="ChEBI" id="CHEBI:29105"/>
        <label>1</label>
        <note>catalytic</note>
    </ligand>
</feature>
<keyword evidence="4 8" id="KW-0479">Metal-binding</keyword>
<organism evidence="9 10">
    <name type="scientific">Clostridium fungisolvens</name>
    <dbReference type="NCBI Taxonomy" id="1604897"/>
    <lineage>
        <taxon>Bacteria</taxon>
        <taxon>Bacillati</taxon>
        <taxon>Bacillota</taxon>
        <taxon>Clostridia</taxon>
        <taxon>Eubacteriales</taxon>
        <taxon>Clostridiaceae</taxon>
        <taxon>Clostridium</taxon>
    </lineage>
</organism>
<evidence type="ECO:0000256" key="3">
    <source>
        <dbReference type="ARBA" id="ARBA00022722"/>
    </source>
</evidence>
<dbReference type="InterPro" id="IPR036866">
    <property type="entry name" value="RibonucZ/Hydroxyglut_hydro"/>
</dbReference>
<evidence type="ECO:0000256" key="2">
    <source>
        <dbReference type="ARBA" id="ARBA00022694"/>
    </source>
</evidence>
<dbReference type="GO" id="GO:0042781">
    <property type="term" value="F:3'-tRNA processing endoribonuclease activity"/>
    <property type="evidence" value="ECO:0007669"/>
    <property type="project" value="UniProtKB-UniRule"/>
</dbReference>
<dbReference type="InterPro" id="IPR013471">
    <property type="entry name" value="RNase_Z/BN"/>
</dbReference>
<comment type="similarity">
    <text evidence="8">Belongs to the RNase Z family.</text>
</comment>
<feature type="binding site" evidence="8">
    <location>
        <position position="229"/>
    </location>
    <ligand>
        <name>Zn(2+)</name>
        <dbReference type="ChEBI" id="CHEBI:29105"/>
        <label>2</label>
        <note>catalytic</note>
    </ligand>
</feature>
<keyword evidence="10" id="KW-1185">Reference proteome</keyword>
<protein>
    <recommendedName>
        <fullName evidence="8">Ribonuclease Z</fullName>
        <shortName evidence="8">RNase Z</shortName>
        <ecNumber evidence="8">3.1.26.11</ecNumber>
    </recommendedName>
    <alternativeName>
        <fullName evidence="8">tRNA 3 endonuclease</fullName>
    </alternativeName>
    <alternativeName>
        <fullName evidence="8">tRNase Z</fullName>
    </alternativeName>
</protein>
<dbReference type="PANTHER" id="PTHR46018:SF2">
    <property type="entry name" value="ZINC PHOSPHODIESTERASE ELAC PROTEIN 1"/>
    <property type="match status" value="1"/>
</dbReference>
<keyword evidence="3 8" id="KW-0540">Nuclease</keyword>
<dbReference type="Gene3D" id="3.60.15.10">
    <property type="entry name" value="Ribonuclease Z/Hydroxyacylglutathione hydrolase-like"/>
    <property type="match status" value="1"/>
</dbReference>
<dbReference type="Pfam" id="PF23023">
    <property type="entry name" value="Anti-Pycsar_Apyc1"/>
    <property type="match status" value="1"/>
</dbReference>
<comment type="subunit">
    <text evidence="1 8">Homodimer.</text>
</comment>
<dbReference type="Proteomes" id="UP000580568">
    <property type="component" value="Unassembled WGS sequence"/>
</dbReference>
<accession>A0A6V8SI53</accession>
<feature type="binding site" evidence="8">
    <location>
        <position position="65"/>
    </location>
    <ligand>
        <name>Zn(2+)</name>
        <dbReference type="ChEBI" id="CHEBI:29105"/>
        <label>2</label>
        <note>catalytic</note>
    </ligand>
</feature>
<evidence type="ECO:0000256" key="5">
    <source>
        <dbReference type="ARBA" id="ARBA00022759"/>
    </source>
</evidence>
<comment type="cofactor">
    <cofactor evidence="8">
        <name>Zn(2+)</name>
        <dbReference type="ChEBI" id="CHEBI:29105"/>
    </cofactor>
    <text evidence="8">Binds 2 Zn(2+) ions.</text>
</comment>
<feature type="binding site" evidence="8">
    <location>
        <position position="288"/>
    </location>
    <ligand>
        <name>Zn(2+)</name>
        <dbReference type="ChEBI" id="CHEBI:29105"/>
        <label>2</label>
        <note>catalytic</note>
    </ligand>
</feature>
<evidence type="ECO:0000256" key="1">
    <source>
        <dbReference type="ARBA" id="ARBA00011738"/>
    </source>
</evidence>
<comment type="function">
    <text evidence="8">Zinc phosphodiesterase, which displays some tRNA 3'-processing endonuclease activity. Probably involved in tRNA maturation, by removing a 3'-trailer from precursor tRNA.</text>
</comment>
<evidence type="ECO:0000313" key="10">
    <source>
        <dbReference type="Proteomes" id="UP000580568"/>
    </source>
</evidence>
<comment type="catalytic activity">
    <reaction evidence="8">
        <text>Endonucleolytic cleavage of RNA, removing extra 3' nucleotides from tRNA precursor, generating 3' termini of tRNAs. A 3'-hydroxy group is left at the tRNA terminus and a 5'-phosphoryl group is left at the trailer molecule.</text>
        <dbReference type="EC" id="3.1.26.11"/>
    </reaction>
</comment>
<feature type="binding site" evidence="8">
    <location>
        <position position="66"/>
    </location>
    <ligand>
        <name>Zn(2+)</name>
        <dbReference type="ChEBI" id="CHEBI:29105"/>
        <label>2</label>
        <note>catalytic</note>
    </ligand>
</feature>
<dbReference type="GO" id="GO:0008270">
    <property type="term" value="F:zinc ion binding"/>
    <property type="evidence" value="ECO:0007669"/>
    <property type="project" value="UniProtKB-UniRule"/>
</dbReference>
<reference evidence="9 10" key="1">
    <citation type="submission" date="2020-07" db="EMBL/GenBank/DDBJ databases">
        <title>A new beta-1,3-glucan-decomposing anaerobic bacterium isolated from anoxic soil subjected to biological soil disinfestation.</title>
        <authorList>
            <person name="Ueki A."/>
            <person name="Tonouchi A."/>
        </authorList>
    </citation>
    <scope>NUCLEOTIDE SEQUENCE [LARGE SCALE GENOMIC DNA]</scope>
    <source>
        <strain evidence="9 10">TW1</strain>
    </source>
</reference>
<dbReference type="AlphaFoldDB" id="A0A6V8SI53"/>
<dbReference type="RefSeq" id="WP_183278309.1">
    <property type="nucleotide sequence ID" value="NZ_BLZR01000001.1"/>
</dbReference>
<feature type="binding site" evidence="8">
    <location>
        <position position="63"/>
    </location>
    <ligand>
        <name>Zn(2+)</name>
        <dbReference type="ChEBI" id="CHEBI:29105"/>
        <label>1</label>
        <note>catalytic</note>
    </ligand>
</feature>
<dbReference type="EC" id="3.1.26.11" evidence="8"/>
<sequence length="326" mass="36595">MLDVAFLGCGGTMPMPERFLASMFLKYNGRKILIDCGEGTQVAMKRLGWGFKSIDIICITHFHGDHILGLPGLLATISNSGRVEPIYIIGPAGLYEVMNGLKVVIPYLAFEVFIIENPKDSILVDFEKDKAVLFQNDINTLSEEKQEPKGQVEIRTTELDHSSPCIGYSFYIRRTPKFDVEKAIENQVPKVLWSKLQKNEPQDFEGKTYTPSMVLAEERKGLKISYITDTRPVESIRGFVEGSDLLVCEGTYGADEDIEKAMKNKHMTFRESATIAKEADVHELIITHYSPSMMNPGEYIENAVNVFTNTSLAYDGAVKTINFKEN</sequence>
<dbReference type="HAMAP" id="MF_01818">
    <property type="entry name" value="RNase_Z_BN"/>
    <property type="match status" value="1"/>
</dbReference>
<evidence type="ECO:0000313" key="9">
    <source>
        <dbReference type="EMBL" id="GFP76909.1"/>
    </source>
</evidence>
<dbReference type="EMBL" id="BLZR01000001">
    <property type="protein sequence ID" value="GFP76909.1"/>
    <property type="molecule type" value="Genomic_DNA"/>
</dbReference>
<evidence type="ECO:0000256" key="6">
    <source>
        <dbReference type="ARBA" id="ARBA00022801"/>
    </source>
</evidence>
<name>A0A6V8SI53_9CLOT</name>
<evidence type="ECO:0000256" key="7">
    <source>
        <dbReference type="ARBA" id="ARBA00022833"/>
    </source>
</evidence>